<feature type="chain" id="PRO_5030569224" description="PEP-CTERM protein-sorting domain-containing protein" evidence="1">
    <location>
        <begin position="24"/>
        <end position="300"/>
    </location>
</feature>
<reference evidence="2 3" key="1">
    <citation type="submission" date="2020-08" db="EMBL/GenBank/DDBJ databases">
        <title>Genomic Encyclopedia of Type Strains, Phase IV (KMG-IV): sequencing the most valuable type-strain genomes for metagenomic binning, comparative biology and taxonomic classification.</title>
        <authorList>
            <person name="Goeker M."/>
        </authorList>
    </citation>
    <scope>NUCLEOTIDE SEQUENCE [LARGE SCALE GENOMIC DNA]</scope>
    <source>
        <strain evidence="2 3">DSM 17328</strain>
    </source>
</reference>
<evidence type="ECO:0000256" key="1">
    <source>
        <dbReference type="SAM" id="SignalP"/>
    </source>
</evidence>
<dbReference type="Proteomes" id="UP000566324">
    <property type="component" value="Unassembled WGS sequence"/>
</dbReference>
<sequence length="300" mass="31239">MIKRAHLLAVTVAFAGLATSAQAGYYVLPYAQLESQLYNPVTGTFTPQPGYQVSNGFEANGATSKQTALSDADGRNAFSSVDLANGELKASAGATGGTRSASANAIFGDTVTIAGGAGTTWDFNILLDGYFEFEFGGPTGGPPTSGYTNYDITLAIYRPGDTTNNTWATSDVASAVFFQSINEFNPSIDLENPLVSISELIASSILLESDFETFEIYARVVTGASTSTFDGITSVLADFSQTATLDFSFADGVNAYSDSGALLGLGKYTPPPVDVPTPGSLALLGSGLLAGALMRRRRRA</sequence>
<keyword evidence="1" id="KW-0732">Signal</keyword>
<dbReference type="AlphaFoldDB" id="A0A7W7F6W7"/>
<organism evidence="2 3">
    <name type="scientific">Sphingosinicella soli</name>
    <dbReference type="NCBI Taxonomy" id="333708"/>
    <lineage>
        <taxon>Bacteria</taxon>
        <taxon>Pseudomonadati</taxon>
        <taxon>Pseudomonadota</taxon>
        <taxon>Alphaproteobacteria</taxon>
        <taxon>Sphingomonadales</taxon>
        <taxon>Sphingosinicellaceae</taxon>
        <taxon>Sphingosinicella</taxon>
    </lineage>
</organism>
<accession>A0A7W7F6W7</accession>
<evidence type="ECO:0000313" key="2">
    <source>
        <dbReference type="EMBL" id="MBB4632134.1"/>
    </source>
</evidence>
<proteinExistence type="predicted"/>
<name>A0A7W7F6W7_9SPHN</name>
<gene>
    <name evidence="2" type="ORF">GGQ98_001753</name>
</gene>
<evidence type="ECO:0008006" key="4">
    <source>
        <dbReference type="Google" id="ProtNLM"/>
    </source>
</evidence>
<dbReference type="EMBL" id="JACHNZ010000017">
    <property type="protein sequence ID" value="MBB4632134.1"/>
    <property type="molecule type" value="Genomic_DNA"/>
</dbReference>
<keyword evidence="3" id="KW-1185">Reference proteome</keyword>
<dbReference type="RefSeq" id="WP_184068124.1">
    <property type="nucleotide sequence ID" value="NZ_JACHNZ010000017.1"/>
</dbReference>
<dbReference type="NCBIfam" id="TIGR02595">
    <property type="entry name" value="PEP_CTERM"/>
    <property type="match status" value="1"/>
</dbReference>
<dbReference type="InterPro" id="IPR013424">
    <property type="entry name" value="Ice-binding_C"/>
</dbReference>
<evidence type="ECO:0000313" key="3">
    <source>
        <dbReference type="Proteomes" id="UP000566324"/>
    </source>
</evidence>
<comment type="caution">
    <text evidence="2">The sequence shown here is derived from an EMBL/GenBank/DDBJ whole genome shotgun (WGS) entry which is preliminary data.</text>
</comment>
<protein>
    <recommendedName>
        <fullName evidence="4">PEP-CTERM protein-sorting domain-containing protein</fullName>
    </recommendedName>
</protein>
<feature type="signal peptide" evidence="1">
    <location>
        <begin position="1"/>
        <end position="23"/>
    </location>
</feature>